<gene>
    <name evidence="2" type="ORF">B0T25DRAFT_250662</name>
</gene>
<name>A0AAJ0HFG7_9PEZI</name>
<evidence type="ECO:0000256" key="1">
    <source>
        <dbReference type="SAM" id="Phobius"/>
    </source>
</evidence>
<organism evidence="2 3">
    <name type="scientific">Lasiosphaeria hispida</name>
    <dbReference type="NCBI Taxonomy" id="260671"/>
    <lineage>
        <taxon>Eukaryota</taxon>
        <taxon>Fungi</taxon>
        <taxon>Dikarya</taxon>
        <taxon>Ascomycota</taxon>
        <taxon>Pezizomycotina</taxon>
        <taxon>Sordariomycetes</taxon>
        <taxon>Sordariomycetidae</taxon>
        <taxon>Sordariales</taxon>
        <taxon>Lasiosphaeriaceae</taxon>
        <taxon>Lasiosphaeria</taxon>
    </lineage>
</organism>
<keyword evidence="1" id="KW-0812">Transmembrane</keyword>
<proteinExistence type="predicted"/>
<keyword evidence="1" id="KW-0472">Membrane</keyword>
<keyword evidence="1" id="KW-1133">Transmembrane helix</keyword>
<evidence type="ECO:0000313" key="3">
    <source>
        <dbReference type="Proteomes" id="UP001275084"/>
    </source>
</evidence>
<reference evidence="2" key="1">
    <citation type="journal article" date="2023" name="Mol. Phylogenet. Evol.">
        <title>Genome-scale phylogeny and comparative genomics of the fungal order Sordariales.</title>
        <authorList>
            <person name="Hensen N."/>
            <person name="Bonometti L."/>
            <person name="Westerberg I."/>
            <person name="Brannstrom I.O."/>
            <person name="Guillou S."/>
            <person name="Cros-Aarteil S."/>
            <person name="Calhoun S."/>
            <person name="Haridas S."/>
            <person name="Kuo A."/>
            <person name="Mondo S."/>
            <person name="Pangilinan J."/>
            <person name="Riley R."/>
            <person name="LaButti K."/>
            <person name="Andreopoulos B."/>
            <person name="Lipzen A."/>
            <person name="Chen C."/>
            <person name="Yan M."/>
            <person name="Daum C."/>
            <person name="Ng V."/>
            <person name="Clum A."/>
            <person name="Steindorff A."/>
            <person name="Ohm R.A."/>
            <person name="Martin F."/>
            <person name="Silar P."/>
            <person name="Natvig D.O."/>
            <person name="Lalanne C."/>
            <person name="Gautier V."/>
            <person name="Ament-Velasquez S.L."/>
            <person name="Kruys A."/>
            <person name="Hutchinson M.I."/>
            <person name="Powell A.J."/>
            <person name="Barry K."/>
            <person name="Miller A.N."/>
            <person name="Grigoriev I.V."/>
            <person name="Debuchy R."/>
            <person name="Gladieux P."/>
            <person name="Hiltunen Thoren M."/>
            <person name="Johannesson H."/>
        </authorList>
    </citation>
    <scope>NUCLEOTIDE SEQUENCE</scope>
    <source>
        <strain evidence="2">CBS 955.72</strain>
    </source>
</reference>
<protein>
    <submittedName>
        <fullName evidence="2">Uncharacterized protein</fullName>
    </submittedName>
</protein>
<evidence type="ECO:0000313" key="2">
    <source>
        <dbReference type="EMBL" id="KAK3349878.1"/>
    </source>
</evidence>
<sequence>MEDAIAESRSPFPLQGGDPDYPALCQVLWDWKLCDGSHDERRADDCVCRWKDMVATGRLLLFLHTFYQDITGAYVPDFFGHEDQALRTHKDLRDIILLLRQNGAALSRDDCMETYFLSRAADQECMSVPRSDQLRAFTLAARIMTMTSISCDDESDTDFLMGSGDERGQRLLPPVSWLPDKSLLTAVSDAFPTQIHPSLQDGDTYAGVIRSNLTAVNLMRVAGLKIEATANLHDHLKLNQANGTVQVFHGVRFLRENLLSTRQAVWTSKQFRPTGPETNLSPCLPRLLALETLYTHQLLFPQEEKSQALLRNLVSKHGFDRDCLTFGIAPFEQPVPVGEEKKQAQRFLVWGSRLMDLYDEIENPKPRSTFDTWIERRSKSRHVMLATVAGVMTAVVLGLLSLCVSIFQAWIAWQDWEGRRRG</sequence>
<dbReference type="Proteomes" id="UP001275084">
    <property type="component" value="Unassembled WGS sequence"/>
</dbReference>
<comment type="caution">
    <text evidence="2">The sequence shown here is derived from an EMBL/GenBank/DDBJ whole genome shotgun (WGS) entry which is preliminary data.</text>
</comment>
<feature type="transmembrane region" description="Helical" evidence="1">
    <location>
        <begin position="383"/>
        <end position="413"/>
    </location>
</feature>
<dbReference type="EMBL" id="JAUIQD010000005">
    <property type="protein sequence ID" value="KAK3349878.1"/>
    <property type="molecule type" value="Genomic_DNA"/>
</dbReference>
<reference evidence="2" key="2">
    <citation type="submission" date="2023-06" db="EMBL/GenBank/DDBJ databases">
        <authorList>
            <consortium name="Lawrence Berkeley National Laboratory"/>
            <person name="Haridas S."/>
            <person name="Hensen N."/>
            <person name="Bonometti L."/>
            <person name="Westerberg I."/>
            <person name="Brannstrom I.O."/>
            <person name="Guillou S."/>
            <person name="Cros-Aarteil S."/>
            <person name="Calhoun S."/>
            <person name="Kuo A."/>
            <person name="Mondo S."/>
            <person name="Pangilinan J."/>
            <person name="Riley R."/>
            <person name="Labutti K."/>
            <person name="Andreopoulos B."/>
            <person name="Lipzen A."/>
            <person name="Chen C."/>
            <person name="Yanf M."/>
            <person name="Daum C."/>
            <person name="Ng V."/>
            <person name="Clum A."/>
            <person name="Steindorff A."/>
            <person name="Ohm R."/>
            <person name="Martin F."/>
            <person name="Silar P."/>
            <person name="Natvig D."/>
            <person name="Lalanne C."/>
            <person name="Gautier V."/>
            <person name="Ament-Velasquez S.L."/>
            <person name="Kruys A."/>
            <person name="Hutchinson M.I."/>
            <person name="Powell A.J."/>
            <person name="Barry K."/>
            <person name="Miller A.N."/>
            <person name="Grigoriev I.V."/>
            <person name="Debuchy R."/>
            <person name="Gladieux P."/>
            <person name="Thoren M.H."/>
            <person name="Johannesson H."/>
        </authorList>
    </citation>
    <scope>NUCLEOTIDE SEQUENCE</scope>
    <source>
        <strain evidence="2">CBS 955.72</strain>
    </source>
</reference>
<keyword evidence="3" id="KW-1185">Reference proteome</keyword>
<accession>A0AAJ0HFG7</accession>
<dbReference type="AlphaFoldDB" id="A0AAJ0HFG7"/>